<feature type="transmembrane region" description="Helical" evidence="5">
    <location>
        <begin position="163"/>
        <end position="179"/>
    </location>
</feature>
<keyword evidence="8" id="KW-0067">ATP-binding</keyword>
<dbReference type="SMART" id="SM00382">
    <property type="entry name" value="AAA"/>
    <property type="match status" value="1"/>
</dbReference>
<evidence type="ECO:0000256" key="5">
    <source>
        <dbReference type="SAM" id="Phobius"/>
    </source>
</evidence>
<dbReference type="EMBL" id="JAHLPM010000008">
    <property type="protein sequence ID" value="MBU5438461.1"/>
    <property type="molecule type" value="Genomic_DNA"/>
</dbReference>
<gene>
    <name evidence="8" type="ORF">KQI42_10600</name>
</gene>
<organism evidence="8 9">
    <name type="scientific">Tissierella simiarum</name>
    <dbReference type="NCBI Taxonomy" id="2841534"/>
    <lineage>
        <taxon>Bacteria</taxon>
        <taxon>Bacillati</taxon>
        <taxon>Bacillota</taxon>
        <taxon>Tissierellia</taxon>
        <taxon>Tissierellales</taxon>
        <taxon>Tissierellaceae</taxon>
        <taxon>Tissierella</taxon>
    </lineage>
</organism>
<keyword evidence="4 5" id="KW-0472">Membrane</keyword>
<evidence type="ECO:0000256" key="2">
    <source>
        <dbReference type="ARBA" id="ARBA00022692"/>
    </source>
</evidence>
<dbReference type="CDD" id="cd07346">
    <property type="entry name" value="ABC_6TM_exporters"/>
    <property type="match status" value="1"/>
</dbReference>
<feature type="transmembrane region" description="Helical" evidence="5">
    <location>
        <begin position="26"/>
        <end position="46"/>
    </location>
</feature>
<dbReference type="Pfam" id="PF00664">
    <property type="entry name" value="ABC_membrane"/>
    <property type="match status" value="1"/>
</dbReference>
<dbReference type="Proteomes" id="UP000749471">
    <property type="component" value="Unassembled WGS sequence"/>
</dbReference>
<feature type="transmembrane region" description="Helical" evidence="5">
    <location>
        <begin position="58"/>
        <end position="75"/>
    </location>
</feature>
<name>A0ABS6E6J5_9FIRM</name>
<dbReference type="InterPro" id="IPR011527">
    <property type="entry name" value="ABC1_TM_dom"/>
</dbReference>
<dbReference type="PROSITE" id="PS50929">
    <property type="entry name" value="ABC_TM1F"/>
    <property type="match status" value="1"/>
</dbReference>
<evidence type="ECO:0000313" key="9">
    <source>
        <dbReference type="Proteomes" id="UP000749471"/>
    </source>
</evidence>
<evidence type="ECO:0000313" key="8">
    <source>
        <dbReference type="EMBL" id="MBU5438461.1"/>
    </source>
</evidence>
<dbReference type="RefSeq" id="WP_216519588.1">
    <property type="nucleotide sequence ID" value="NZ_JAHLPM010000008.1"/>
</dbReference>
<evidence type="ECO:0000259" key="7">
    <source>
        <dbReference type="PROSITE" id="PS50929"/>
    </source>
</evidence>
<dbReference type="PANTHER" id="PTHR43394">
    <property type="entry name" value="ATP-DEPENDENT PERMEASE MDL1, MITOCHONDRIAL"/>
    <property type="match status" value="1"/>
</dbReference>
<dbReference type="InterPro" id="IPR003593">
    <property type="entry name" value="AAA+_ATPase"/>
</dbReference>
<dbReference type="InterPro" id="IPR003439">
    <property type="entry name" value="ABC_transporter-like_ATP-bd"/>
</dbReference>
<sequence length="579" mass="66875">MIIDRTDKKNIRKLFKIIFKYKKQHFLAALFMLVNSLLTILSPYIIMKIIDDAIPNKNLELLIKFMIIYLVVMLFENGSRIISDYMYSIIGKKIVYDLRLKLIRRLQKFSGTYYSNVDTGELLTTVNSDVDTIEHFSTKMLFSIISDICTSIVMFIFLCRLQFDLLIVAIILQPVMFYFQNKFSKKINKIVINLRDKYGEFTSIIEEFISSMMNFVVQNARKHFFIRYFPTSRKLLENEIKLELNFSLSMASANIISSLITIAVLGYGGYKVMLGDMTLGTLIAFNTYSQRLLGPVFRIAHLKTNTRRAFVAIERIFKVLDEPIDIKQVNHGYRPNYIIGNIQFKHVKFSYTEDNYVIKDMNINFQEKKTTALVGVSGSGKTTLINLMLRLWDVDEGEILLDGKNIKEYNLKFLRRNISVVSQDVFIFNDTILNNLILSNRNIEMSDVIQATKAADIYEFIMSLSEQFDTVVGQRGLILSGGQKQKISIARAILKDTPIIILDEATSSLDNISEFHVKNNLESFIRNKTVIIIAHRLSTVEDADIIYTLKDGKIVEKGTHDELMKLKNIYYNLYMKNVS</sequence>
<feature type="transmembrane region" description="Helical" evidence="5">
    <location>
        <begin position="251"/>
        <end position="270"/>
    </location>
</feature>
<keyword evidence="9" id="KW-1185">Reference proteome</keyword>
<dbReference type="InterPro" id="IPR039421">
    <property type="entry name" value="Type_1_exporter"/>
</dbReference>
<feature type="transmembrane region" description="Helical" evidence="5">
    <location>
        <begin position="140"/>
        <end position="157"/>
    </location>
</feature>
<accession>A0ABS6E6J5</accession>
<evidence type="ECO:0000256" key="1">
    <source>
        <dbReference type="ARBA" id="ARBA00004141"/>
    </source>
</evidence>
<proteinExistence type="predicted"/>
<keyword evidence="8" id="KW-0547">Nucleotide-binding</keyword>
<keyword evidence="2 5" id="KW-0812">Transmembrane</keyword>
<protein>
    <submittedName>
        <fullName evidence="8">ABC transporter ATP-binding protein/permease</fullName>
    </submittedName>
</protein>
<dbReference type="Pfam" id="PF00005">
    <property type="entry name" value="ABC_tran"/>
    <property type="match status" value="1"/>
</dbReference>
<dbReference type="PROSITE" id="PS00211">
    <property type="entry name" value="ABC_TRANSPORTER_1"/>
    <property type="match status" value="1"/>
</dbReference>
<reference evidence="8 9" key="1">
    <citation type="submission" date="2021-06" db="EMBL/GenBank/DDBJ databases">
        <authorList>
            <person name="Sun Q."/>
            <person name="Li D."/>
        </authorList>
    </citation>
    <scope>NUCLEOTIDE SEQUENCE [LARGE SCALE GENOMIC DNA]</scope>
    <source>
        <strain evidence="8 9">MSJ-40</strain>
    </source>
</reference>
<dbReference type="InterPro" id="IPR017871">
    <property type="entry name" value="ABC_transporter-like_CS"/>
</dbReference>
<comment type="caution">
    <text evidence="8">The sequence shown here is derived from an EMBL/GenBank/DDBJ whole genome shotgun (WGS) entry which is preliminary data.</text>
</comment>
<dbReference type="GO" id="GO:0005524">
    <property type="term" value="F:ATP binding"/>
    <property type="evidence" value="ECO:0007669"/>
    <property type="project" value="UniProtKB-KW"/>
</dbReference>
<feature type="domain" description="ABC transmembrane type-1" evidence="7">
    <location>
        <begin position="26"/>
        <end position="302"/>
    </location>
</feature>
<feature type="domain" description="ABC transporter" evidence="6">
    <location>
        <begin position="342"/>
        <end position="576"/>
    </location>
</feature>
<comment type="subcellular location">
    <subcellularLocation>
        <location evidence="1">Membrane</location>
        <topology evidence="1">Multi-pass membrane protein</topology>
    </subcellularLocation>
</comment>
<evidence type="ECO:0000259" key="6">
    <source>
        <dbReference type="PROSITE" id="PS50893"/>
    </source>
</evidence>
<evidence type="ECO:0000256" key="4">
    <source>
        <dbReference type="ARBA" id="ARBA00023136"/>
    </source>
</evidence>
<dbReference type="PROSITE" id="PS50893">
    <property type="entry name" value="ABC_TRANSPORTER_2"/>
    <property type="match status" value="1"/>
</dbReference>
<evidence type="ECO:0000256" key="3">
    <source>
        <dbReference type="ARBA" id="ARBA00022989"/>
    </source>
</evidence>
<keyword evidence="3 5" id="KW-1133">Transmembrane helix</keyword>
<dbReference type="PANTHER" id="PTHR43394:SF1">
    <property type="entry name" value="ATP-BINDING CASSETTE SUB-FAMILY B MEMBER 10, MITOCHONDRIAL"/>
    <property type="match status" value="1"/>
</dbReference>